<evidence type="ECO:0000256" key="12">
    <source>
        <dbReference type="ARBA" id="ARBA00022989"/>
    </source>
</evidence>
<evidence type="ECO:0000256" key="11">
    <source>
        <dbReference type="ARBA" id="ARBA00022840"/>
    </source>
</evidence>
<dbReference type="EC" id="2.7.10.2" evidence="4"/>
<dbReference type="Pfam" id="PF02706">
    <property type="entry name" value="Wzz"/>
    <property type="match status" value="1"/>
</dbReference>
<dbReference type="InterPro" id="IPR025669">
    <property type="entry name" value="AAA_dom"/>
</dbReference>
<proteinExistence type="inferred from homology"/>
<evidence type="ECO:0000256" key="1">
    <source>
        <dbReference type="ARBA" id="ARBA00004429"/>
    </source>
</evidence>
<keyword evidence="8 17" id="KW-0812">Transmembrane</keyword>
<keyword evidence="9" id="KW-0547">Nucleotide-binding</keyword>
<dbReference type="GO" id="GO:0005886">
    <property type="term" value="C:plasma membrane"/>
    <property type="evidence" value="ECO:0007669"/>
    <property type="project" value="UniProtKB-SubCell"/>
</dbReference>
<dbReference type="PANTHER" id="PTHR32309:SF13">
    <property type="entry name" value="FERRIC ENTEROBACTIN TRANSPORT PROTEIN FEPE"/>
    <property type="match status" value="1"/>
</dbReference>
<reference evidence="21" key="2">
    <citation type="submission" date="2020-09" db="EMBL/GenBank/DDBJ databases">
        <authorList>
            <person name="Sun Q."/>
            <person name="Kim S."/>
        </authorList>
    </citation>
    <scope>NUCLEOTIDE SEQUENCE</scope>
    <source>
        <strain evidence="21">KCTC 12719</strain>
    </source>
</reference>
<evidence type="ECO:0000259" key="18">
    <source>
        <dbReference type="Pfam" id="PF02706"/>
    </source>
</evidence>
<evidence type="ECO:0000256" key="8">
    <source>
        <dbReference type="ARBA" id="ARBA00022692"/>
    </source>
</evidence>
<evidence type="ECO:0000256" key="5">
    <source>
        <dbReference type="ARBA" id="ARBA00022475"/>
    </source>
</evidence>
<dbReference type="Gene3D" id="3.40.50.300">
    <property type="entry name" value="P-loop containing nucleotide triphosphate hydrolases"/>
    <property type="match status" value="1"/>
</dbReference>
<evidence type="ECO:0000256" key="13">
    <source>
        <dbReference type="ARBA" id="ARBA00023136"/>
    </source>
</evidence>
<feature type="transmembrane region" description="Helical" evidence="17">
    <location>
        <begin position="501"/>
        <end position="520"/>
    </location>
</feature>
<evidence type="ECO:0000256" key="14">
    <source>
        <dbReference type="ARBA" id="ARBA00023137"/>
    </source>
</evidence>
<evidence type="ECO:0000256" key="17">
    <source>
        <dbReference type="SAM" id="Phobius"/>
    </source>
</evidence>
<evidence type="ECO:0000259" key="20">
    <source>
        <dbReference type="Pfam" id="PF13807"/>
    </source>
</evidence>
<keyword evidence="10 21" id="KW-0418">Kinase</keyword>
<keyword evidence="5" id="KW-1003">Cell membrane</keyword>
<dbReference type="Proteomes" id="UP000610456">
    <property type="component" value="Unassembled WGS sequence"/>
</dbReference>
<dbReference type="InterPro" id="IPR003856">
    <property type="entry name" value="LPS_length_determ_N"/>
</dbReference>
<comment type="caution">
    <text evidence="21">The sequence shown here is derived from an EMBL/GenBank/DDBJ whole genome shotgun (WGS) entry which is preliminary data.</text>
</comment>
<keyword evidence="7" id="KW-0808">Transferase</keyword>
<evidence type="ECO:0000259" key="19">
    <source>
        <dbReference type="Pfam" id="PF13614"/>
    </source>
</evidence>
<dbReference type="InterPro" id="IPR027417">
    <property type="entry name" value="P-loop_NTPase"/>
</dbReference>
<feature type="coiled-coil region" evidence="16">
    <location>
        <begin position="394"/>
        <end position="432"/>
    </location>
</feature>
<evidence type="ECO:0000256" key="15">
    <source>
        <dbReference type="ARBA" id="ARBA00051245"/>
    </source>
</evidence>
<evidence type="ECO:0000256" key="6">
    <source>
        <dbReference type="ARBA" id="ARBA00022519"/>
    </source>
</evidence>
<comment type="similarity">
    <text evidence="3">Belongs to the etk/wzc family.</text>
</comment>
<keyword evidence="16" id="KW-0175">Coiled coil</keyword>
<dbReference type="GO" id="GO:0005524">
    <property type="term" value="F:ATP binding"/>
    <property type="evidence" value="ECO:0007669"/>
    <property type="project" value="UniProtKB-KW"/>
</dbReference>
<reference evidence="21" key="1">
    <citation type="journal article" date="2014" name="Int. J. Syst. Evol. Microbiol.">
        <title>Complete genome sequence of Corynebacterium casei LMG S-19264T (=DSM 44701T), isolated from a smear-ripened cheese.</title>
        <authorList>
            <consortium name="US DOE Joint Genome Institute (JGI-PGF)"/>
            <person name="Walter F."/>
            <person name="Albersmeier A."/>
            <person name="Kalinowski J."/>
            <person name="Ruckert C."/>
        </authorList>
    </citation>
    <scope>NUCLEOTIDE SEQUENCE</scope>
    <source>
        <strain evidence="21">KCTC 12719</strain>
    </source>
</reference>
<feature type="domain" description="Polysaccharide chain length determinant N-terminal" evidence="18">
    <location>
        <begin position="15"/>
        <end position="112"/>
    </location>
</feature>
<gene>
    <name evidence="21" type="ORF">GCM10007103_29040</name>
</gene>
<evidence type="ECO:0000256" key="7">
    <source>
        <dbReference type="ARBA" id="ARBA00022679"/>
    </source>
</evidence>
<keyword evidence="11" id="KW-0067">ATP-binding</keyword>
<dbReference type="Pfam" id="PF13807">
    <property type="entry name" value="GNVR"/>
    <property type="match status" value="1"/>
</dbReference>
<dbReference type="InterPro" id="IPR050445">
    <property type="entry name" value="Bact_polysacc_biosynth/exp"/>
</dbReference>
<dbReference type="GO" id="GO:0004715">
    <property type="term" value="F:non-membrane spanning protein tyrosine kinase activity"/>
    <property type="evidence" value="ECO:0007669"/>
    <property type="project" value="UniProtKB-EC"/>
</dbReference>
<keyword evidence="14" id="KW-0829">Tyrosine-protein kinase</keyword>
<evidence type="ECO:0000256" key="9">
    <source>
        <dbReference type="ARBA" id="ARBA00022741"/>
    </source>
</evidence>
<keyword evidence="13 17" id="KW-0472">Membrane</keyword>
<dbReference type="EMBL" id="BMXB01000015">
    <property type="protein sequence ID" value="GHA46149.1"/>
    <property type="molecule type" value="Genomic_DNA"/>
</dbReference>
<evidence type="ECO:0000256" key="4">
    <source>
        <dbReference type="ARBA" id="ARBA00011903"/>
    </source>
</evidence>
<feature type="domain" description="Tyrosine-protein kinase G-rich" evidence="20">
    <location>
        <begin position="449"/>
        <end position="522"/>
    </location>
</feature>
<evidence type="ECO:0000256" key="2">
    <source>
        <dbReference type="ARBA" id="ARBA00007316"/>
    </source>
</evidence>
<evidence type="ECO:0000313" key="21">
    <source>
        <dbReference type="EMBL" id="GHA46149.1"/>
    </source>
</evidence>
<comment type="subcellular location">
    <subcellularLocation>
        <location evidence="1">Cell inner membrane</location>
        <topology evidence="1">Multi-pass membrane protein</topology>
    </subcellularLocation>
</comment>
<dbReference type="CDD" id="cd05387">
    <property type="entry name" value="BY-kinase"/>
    <property type="match status" value="1"/>
</dbReference>
<keyword evidence="22" id="KW-1185">Reference proteome</keyword>
<dbReference type="RefSeq" id="WP_189605514.1">
    <property type="nucleotide sequence ID" value="NZ_BMXB01000015.1"/>
</dbReference>
<dbReference type="InterPro" id="IPR032807">
    <property type="entry name" value="GNVR"/>
</dbReference>
<feature type="transmembrane region" description="Helical" evidence="17">
    <location>
        <begin position="30"/>
        <end position="48"/>
    </location>
</feature>
<evidence type="ECO:0000313" key="22">
    <source>
        <dbReference type="Proteomes" id="UP000610456"/>
    </source>
</evidence>
<comment type="similarity">
    <text evidence="2">Belongs to the CpsD/CapB family.</text>
</comment>
<keyword evidence="12 17" id="KW-1133">Transmembrane helix</keyword>
<keyword evidence="6" id="KW-0997">Cell inner membrane</keyword>
<evidence type="ECO:0000256" key="10">
    <source>
        <dbReference type="ARBA" id="ARBA00022777"/>
    </source>
</evidence>
<dbReference type="SUPFAM" id="SSF52540">
    <property type="entry name" value="P-loop containing nucleoside triphosphate hydrolases"/>
    <property type="match status" value="1"/>
</dbReference>
<comment type="catalytic activity">
    <reaction evidence="15">
        <text>L-tyrosyl-[protein] + ATP = O-phospho-L-tyrosyl-[protein] + ADP + H(+)</text>
        <dbReference type="Rhea" id="RHEA:10596"/>
        <dbReference type="Rhea" id="RHEA-COMP:10136"/>
        <dbReference type="Rhea" id="RHEA-COMP:20101"/>
        <dbReference type="ChEBI" id="CHEBI:15378"/>
        <dbReference type="ChEBI" id="CHEBI:30616"/>
        <dbReference type="ChEBI" id="CHEBI:46858"/>
        <dbReference type="ChEBI" id="CHEBI:61978"/>
        <dbReference type="ChEBI" id="CHEBI:456216"/>
        <dbReference type="EC" id="2.7.10.2"/>
    </reaction>
</comment>
<dbReference type="InterPro" id="IPR005702">
    <property type="entry name" value="Wzc-like_C"/>
</dbReference>
<name>A0A918SIE6_9FLAO</name>
<protein>
    <recommendedName>
        <fullName evidence="4">non-specific protein-tyrosine kinase</fullName>
        <ecNumber evidence="4">2.7.10.2</ecNumber>
    </recommendedName>
</protein>
<dbReference type="PANTHER" id="PTHR32309">
    <property type="entry name" value="TYROSINE-PROTEIN KINASE"/>
    <property type="match status" value="1"/>
</dbReference>
<organism evidence="21 22">
    <name type="scientific">Salinimicrobium marinum</name>
    <dbReference type="NCBI Taxonomy" id="680283"/>
    <lineage>
        <taxon>Bacteria</taxon>
        <taxon>Pseudomonadati</taxon>
        <taxon>Bacteroidota</taxon>
        <taxon>Flavobacteriia</taxon>
        <taxon>Flavobacteriales</taxon>
        <taxon>Flavobacteriaceae</taxon>
        <taxon>Salinimicrobium</taxon>
    </lineage>
</organism>
<sequence>MSQNPTQTRPRPQEEEINLREELSKYLRHWPWFVAGVIICLFGAFMYLRYTTPIYNTKATVIIKDEKNGNMPSEMSAFADLGMLGSMGTNSIENEIGILRSERLMTNVARELNLHIRYFKKGEVRTTELFANKPFKVQILAFDAKRFAEIEEKEPLIFTITSDSTYTVEMEASGFSKKMNFGEALNIPYAQLSVTPVFENTSAITVGEPVEVSITTLDKAAIAYQQKIQVNLTDKNSSLIEISLQDPVKEKARQIVDQLIFEYNQQAIADKNLVSLNTANFIEDRLEIITRELDSVETGKEEFKKENQLTDIEEESKVFIENANDFRNRQLEVETQLELANTMIDYLKSDNEGLLPANLGFREEGVTNVIQSYNQLVLERDRILAGSTQDNPIIVNLNNQIQQIKANVLQSLNNMRTSLRIARNDLNAQEAKIDAQIAGVPSKEKQFRNIERQQNIKEALYLYLLQKREETSLSLAVTAPKAKIVDVARSSEEPVSPKTKIIYLAALILGLIIPFLIIYLKNLLNNKVHSRNDIENIHAGIPILGEIPRLGKNTTELIQENDRSILAESFRVLHNNLRYLLLNTQAKTGGNTILVTSSIKGEGKTFTAFNLAVTLANNNNKVLIVGGDLRNPQLQRFEQESKRYQGVSDYLISDEVKLTALIKKSTLHKNLDLLASGSIPPNPSELLGREKTRKMFEELETMYDYVVIDTAPSMLIVDTFLINQYADLTLYVVRAGLTEKDLLHFPVDAINEGKLKNLGFVINDVDSANYGYGNKYGYAYGQEQAGFWKRLKNRAAIW</sequence>
<dbReference type="NCBIfam" id="TIGR01007">
    <property type="entry name" value="eps_fam"/>
    <property type="match status" value="1"/>
</dbReference>
<dbReference type="AlphaFoldDB" id="A0A918SIE6"/>
<feature type="domain" description="AAA" evidence="19">
    <location>
        <begin position="593"/>
        <end position="717"/>
    </location>
</feature>
<accession>A0A918SIE6</accession>
<dbReference type="Pfam" id="PF13614">
    <property type="entry name" value="AAA_31"/>
    <property type="match status" value="1"/>
</dbReference>
<evidence type="ECO:0000256" key="16">
    <source>
        <dbReference type="SAM" id="Coils"/>
    </source>
</evidence>
<evidence type="ECO:0000256" key="3">
    <source>
        <dbReference type="ARBA" id="ARBA00008883"/>
    </source>
</evidence>